<keyword evidence="3" id="KW-0378">Hydrolase</keyword>
<dbReference type="AlphaFoldDB" id="A0A6J7NWS4"/>
<proteinExistence type="inferred from homology"/>
<dbReference type="Pfam" id="PF14863">
    <property type="entry name" value="Alkyl_sulf_dimr"/>
    <property type="match status" value="1"/>
</dbReference>
<gene>
    <name evidence="7" type="ORF">UFOPK3914_01781</name>
</gene>
<dbReference type="InterPro" id="IPR001279">
    <property type="entry name" value="Metallo-B-lactamas"/>
</dbReference>
<dbReference type="GO" id="GO:0046983">
    <property type="term" value="F:protein dimerization activity"/>
    <property type="evidence" value="ECO:0007669"/>
    <property type="project" value="InterPro"/>
</dbReference>
<evidence type="ECO:0000313" key="7">
    <source>
        <dbReference type="EMBL" id="CAB4994394.1"/>
    </source>
</evidence>
<keyword evidence="4" id="KW-0862">Zinc</keyword>
<dbReference type="GO" id="GO:0046872">
    <property type="term" value="F:metal ion binding"/>
    <property type="evidence" value="ECO:0007669"/>
    <property type="project" value="UniProtKB-KW"/>
</dbReference>
<reference evidence="7" key="1">
    <citation type="submission" date="2020-05" db="EMBL/GenBank/DDBJ databases">
        <authorList>
            <person name="Chiriac C."/>
            <person name="Salcher M."/>
            <person name="Ghai R."/>
            <person name="Kavagutti S V."/>
        </authorList>
    </citation>
    <scope>NUCLEOTIDE SEQUENCE</scope>
</reference>
<comment type="similarity">
    <text evidence="5">Belongs to the metallo-beta-lactamase superfamily. Type III sulfatase family.</text>
</comment>
<dbReference type="SUPFAM" id="SSF56281">
    <property type="entry name" value="Metallo-hydrolase/oxidoreductase"/>
    <property type="match status" value="1"/>
</dbReference>
<dbReference type="InterPro" id="IPR038536">
    <property type="entry name" value="Alkyl/aryl-sulf_dimr_sf"/>
</dbReference>
<evidence type="ECO:0000256" key="2">
    <source>
        <dbReference type="ARBA" id="ARBA00022723"/>
    </source>
</evidence>
<comment type="cofactor">
    <cofactor evidence="1">
        <name>Zn(2+)</name>
        <dbReference type="ChEBI" id="CHEBI:29105"/>
    </cofactor>
</comment>
<dbReference type="SMART" id="SM00849">
    <property type="entry name" value="Lactamase_B"/>
    <property type="match status" value="1"/>
</dbReference>
<dbReference type="SUPFAM" id="SSF55718">
    <property type="entry name" value="SCP-like"/>
    <property type="match status" value="1"/>
</dbReference>
<name>A0A6J7NWS4_9ZZZZ</name>
<dbReference type="FunFam" id="3.60.15.30:FF:000001">
    <property type="entry name" value="Alkyl/aryl-sulfatase BDS1"/>
    <property type="match status" value="1"/>
</dbReference>
<dbReference type="InterPro" id="IPR052195">
    <property type="entry name" value="Bact_Alkyl/Aryl-Sulfatase"/>
</dbReference>
<dbReference type="FunFam" id="1.25.40.880:FF:000001">
    <property type="entry name" value="SDS hydrolase SdsA1"/>
    <property type="match status" value="1"/>
</dbReference>
<organism evidence="7">
    <name type="scientific">freshwater metagenome</name>
    <dbReference type="NCBI Taxonomy" id="449393"/>
    <lineage>
        <taxon>unclassified sequences</taxon>
        <taxon>metagenomes</taxon>
        <taxon>ecological metagenomes</taxon>
    </lineage>
</organism>
<evidence type="ECO:0000256" key="4">
    <source>
        <dbReference type="ARBA" id="ARBA00022833"/>
    </source>
</evidence>
<dbReference type="PANTHER" id="PTHR43223">
    <property type="entry name" value="ALKYL/ARYL-SULFATASE"/>
    <property type="match status" value="1"/>
</dbReference>
<dbReference type="Pfam" id="PF14864">
    <property type="entry name" value="Alkyl_sulf_C"/>
    <property type="match status" value="1"/>
</dbReference>
<dbReference type="Pfam" id="PF00753">
    <property type="entry name" value="Lactamase_B"/>
    <property type="match status" value="1"/>
</dbReference>
<dbReference type="CDD" id="cd07710">
    <property type="entry name" value="arylsulfatase_Sdsa1-like_MBL-fold"/>
    <property type="match status" value="1"/>
</dbReference>
<evidence type="ECO:0000259" key="6">
    <source>
        <dbReference type="SMART" id="SM00849"/>
    </source>
</evidence>
<dbReference type="EMBL" id="CAFBOG010000218">
    <property type="protein sequence ID" value="CAB4994394.1"/>
    <property type="molecule type" value="Genomic_DNA"/>
</dbReference>
<dbReference type="GO" id="GO:0018909">
    <property type="term" value="P:dodecyl sulfate metabolic process"/>
    <property type="evidence" value="ECO:0007669"/>
    <property type="project" value="InterPro"/>
</dbReference>
<feature type="domain" description="Metallo-beta-lactamase" evidence="6">
    <location>
        <begin position="106"/>
        <end position="329"/>
    </location>
</feature>
<dbReference type="InterPro" id="IPR036527">
    <property type="entry name" value="SCP2_sterol-bd_dom_sf"/>
</dbReference>
<evidence type="ECO:0000256" key="3">
    <source>
        <dbReference type="ARBA" id="ARBA00022801"/>
    </source>
</evidence>
<dbReference type="InterPro" id="IPR029229">
    <property type="entry name" value="Alkyl_sulf_C"/>
</dbReference>
<dbReference type="InterPro" id="IPR044097">
    <property type="entry name" value="Bds1/SdsA1_MBL-fold"/>
</dbReference>
<evidence type="ECO:0000256" key="5">
    <source>
        <dbReference type="ARBA" id="ARBA00033751"/>
    </source>
</evidence>
<protein>
    <submittedName>
        <fullName evidence="7">Unannotated protein</fullName>
    </submittedName>
</protein>
<sequence>MTTASNQPKPASESTILANAAAQSRYNFEDTADFDRARRGLLLQIESGAINSELGVPVWDPSQYEFVSGESPDSVNPSLWRQAALNNIHGLFEVVPGIYQVRGYDISNISFIRSDTGWIVIDPLTVAETAAAARGLIDSHFGPLPIVAVIYTHSHADHYGGIRGIVTDEEVKSGQIRIIAPEGFLEAAVSENVTAGPAMTRRAMYMYGVLLPVGPLGHVDAGLGKTIPILGSRGLIAPTQSITQSGEVLEIDGVPIEFQLTPGTEAPAEMNFYFPSYRAVCMAENCAATLHNVYTPRGAEIRDSLSWSKYIDDAIDLFLDRSDVAFASHHWPRWGQADMLAFLSGQRDIYRYLHDQTMRLANHGHTANEIAEMLTLPDAIADEWFNRDYYGTVSHNVKAVYQRYLGWFDANPAHLHELPQVDSAKKFVEYMGGADAVLERATEDFNRGEYRWVAQVVNHLVFADPTNQSARELQADALEQLGYQSESGPWRSFYLTGASELRNGSPSIPGLRGAVSLDVMAAMTPEMVLDNCAVKLNGPRASEHQVEFEIVFTDRQQAFHVFIGSGALRHRRLDSPSGGVSSSTVSTTVQEFISLTSELTTVDQSLESGALRVDGSVDSLATFVSLLDQFDLFFSIIEP</sequence>
<dbReference type="GO" id="GO:0018741">
    <property type="term" value="F:linear primary-alkylsulfatase activity"/>
    <property type="evidence" value="ECO:0007669"/>
    <property type="project" value="InterPro"/>
</dbReference>
<dbReference type="Gene3D" id="3.60.15.30">
    <property type="entry name" value="Metallo-beta-lactamase domain"/>
    <property type="match status" value="1"/>
</dbReference>
<dbReference type="Gene3D" id="1.25.40.880">
    <property type="entry name" value="Alkyl sulfatase, dimerisation domain"/>
    <property type="match status" value="1"/>
</dbReference>
<accession>A0A6J7NWS4</accession>
<evidence type="ECO:0000256" key="1">
    <source>
        <dbReference type="ARBA" id="ARBA00001947"/>
    </source>
</evidence>
<keyword evidence="2" id="KW-0479">Metal-binding</keyword>
<dbReference type="InterPro" id="IPR036866">
    <property type="entry name" value="RibonucZ/Hydroxyglut_hydro"/>
</dbReference>
<dbReference type="PANTHER" id="PTHR43223:SF1">
    <property type="entry name" value="ALKYL_ARYL-SULFATASE BDS1"/>
    <property type="match status" value="1"/>
</dbReference>
<dbReference type="InterPro" id="IPR029228">
    <property type="entry name" value="Alkyl_sulf_dimr"/>
</dbReference>
<dbReference type="Gene3D" id="3.30.1050.10">
    <property type="entry name" value="SCP2 sterol-binding domain"/>
    <property type="match status" value="1"/>
</dbReference>